<dbReference type="CDD" id="cd17266">
    <property type="entry name" value="RMtype1_S_Sau1132ORF3780P-TRD2-CR2_like"/>
    <property type="match status" value="1"/>
</dbReference>
<evidence type="ECO:0000259" key="4">
    <source>
        <dbReference type="Pfam" id="PF01420"/>
    </source>
</evidence>
<proteinExistence type="inferred from homology"/>
<dbReference type="OrthoDB" id="512700at2"/>
<dbReference type="Gene3D" id="1.10.287.1120">
    <property type="entry name" value="Bipartite methylase S protein"/>
    <property type="match status" value="1"/>
</dbReference>
<dbReference type="PANTHER" id="PTHR30408">
    <property type="entry name" value="TYPE-1 RESTRICTION ENZYME ECOKI SPECIFICITY PROTEIN"/>
    <property type="match status" value="1"/>
</dbReference>
<accession>A0A238JUR8</accession>
<keyword evidence="2" id="KW-0680">Restriction system</keyword>
<protein>
    <submittedName>
        <fullName evidence="5">Putative type-1 restriction enzyme specificity protein MG438</fullName>
    </submittedName>
</protein>
<dbReference type="Gene3D" id="3.90.220.20">
    <property type="entry name" value="DNA methylase specificity domains"/>
    <property type="match status" value="2"/>
</dbReference>
<evidence type="ECO:0000256" key="1">
    <source>
        <dbReference type="ARBA" id="ARBA00010923"/>
    </source>
</evidence>
<comment type="similarity">
    <text evidence="1">Belongs to the type-I restriction system S methylase family.</text>
</comment>
<evidence type="ECO:0000313" key="5">
    <source>
        <dbReference type="EMBL" id="SMX34409.1"/>
    </source>
</evidence>
<gene>
    <name evidence="5" type="ORF">COL8621_01295</name>
</gene>
<keyword evidence="3" id="KW-0238">DNA-binding</keyword>
<dbReference type="SUPFAM" id="SSF116734">
    <property type="entry name" value="DNA methylase specificity domain"/>
    <property type="match status" value="2"/>
</dbReference>
<feature type="domain" description="Type I restriction modification DNA specificity" evidence="4">
    <location>
        <begin position="225"/>
        <end position="381"/>
    </location>
</feature>
<dbReference type="EMBL" id="FXYE01000001">
    <property type="protein sequence ID" value="SMX34409.1"/>
    <property type="molecule type" value="Genomic_DNA"/>
</dbReference>
<name>A0A238JUR8_9RHOB</name>
<dbReference type="PANTHER" id="PTHR30408:SF12">
    <property type="entry name" value="TYPE I RESTRICTION ENZYME MJAVIII SPECIFICITY SUBUNIT"/>
    <property type="match status" value="1"/>
</dbReference>
<evidence type="ECO:0000256" key="2">
    <source>
        <dbReference type="ARBA" id="ARBA00022747"/>
    </source>
</evidence>
<dbReference type="InterPro" id="IPR052021">
    <property type="entry name" value="Type-I_RS_S_subunit"/>
</dbReference>
<evidence type="ECO:0000256" key="3">
    <source>
        <dbReference type="ARBA" id="ARBA00023125"/>
    </source>
</evidence>
<dbReference type="Proteomes" id="UP000202922">
    <property type="component" value="Unassembled WGS sequence"/>
</dbReference>
<dbReference type="RefSeq" id="WP_093966429.1">
    <property type="nucleotide sequence ID" value="NZ_FXYE01000001.1"/>
</dbReference>
<organism evidence="5 6">
    <name type="scientific">Actibacterium lipolyticum</name>
    <dbReference type="NCBI Taxonomy" id="1524263"/>
    <lineage>
        <taxon>Bacteria</taxon>
        <taxon>Pseudomonadati</taxon>
        <taxon>Pseudomonadota</taxon>
        <taxon>Alphaproteobacteria</taxon>
        <taxon>Rhodobacterales</taxon>
        <taxon>Roseobacteraceae</taxon>
        <taxon>Actibacterium</taxon>
    </lineage>
</organism>
<dbReference type="GO" id="GO:0003677">
    <property type="term" value="F:DNA binding"/>
    <property type="evidence" value="ECO:0007669"/>
    <property type="project" value="UniProtKB-KW"/>
</dbReference>
<dbReference type="InterPro" id="IPR000055">
    <property type="entry name" value="Restrct_endonuc_typeI_TRD"/>
</dbReference>
<dbReference type="InterPro" id="IPR044946">
    <property type="entry name" value="Restrct_endonuc_typeI_TRD_sf"/>
</dbReference>
<dbReference type="GO" id="GO:0009307">
    <property type="term" value="P:DNA restriction-modification system"/>
    <property type="evidence" value="ECO:0007669"/>
    <property type="project" value="UniProtKB-KW"/>
</dbReference>
<evidence type="ECO:0000313" key="6">
    <source>
        <dbReference type="Proteomes" id="UP000202922"/>
    </source>
</evidence>
<sequence length="394" mass="44590">MNEIVHTFPLSVQPGIPKIGQTPEGWTRTRLGKLFEVVSRPVKMLDHAEYDLITVKRSRGGIERRARMKGREISVKSQFEIREGDFVISKRQIVHGACAIVPAEFSGSIVSNEYSVLRCRPVLDPEYLRWLVHAIYVQQTFFHSSIGVHVEKMIFKLDEWFRWKIDLPPLAEQQRRAGSLNALHTRLEGLRREKALLSEYKTGLMQKIFSQDIRFRADDGSAFPDWQTTRLGRICQMKAGQFLQAAEISDENTDTNFPCYGGNGLRGFSLKFNKNGQFPLIGRQGALCGNVHFAEGQFYATEHAIVAEPADNVVAKWLFYKLVDMRLVQFATGLAQPGLAVDTLAYLKLQVPHPDEQRKIADALGAIDAKINSVAAQIEKLDAFRQGLLQKMFV</sequence>
<dbReference type="AlphaFoldDB" id="A0A238JUR8"/>
<reference evidence="6" key="1">
    <citation type="submission" date="2017-05" db="EMBL/GenBank/DDBJ databases">
        <authorList>
            <person name="Rodrigo-Torres L."/>
            <person name="Arahal R. D."/>
            <person name="Lucena T."/>
        </authorList>
    </citation>
    <scope>NUCLEOTIDE SEQUENCE [LARGE SCALE GENOMIC DNA]</scope>
    <source>
        <strain evidence="6">CECT 8621</strain>
    </source>
</reference>
<dbReference type="Pfam" id="PF01420">
    <property type="entry name" value="Methylase_S"/>
    <property type="match status" value="1"/>
</dbReference>
<keyword evidence="6" id="KW-1185">Reference proteome</keyword>